<reference evidence="3 4" key="1">
    <citation type="submission" date="2019-07" db="EMBL/GenBank/DDBJ databases">
        <title>Draft genome assembly of a fouling barnacle, Amphibalanus amphitrite (Darwin, 1854): The first reference genome for Thecostraca.</title>
        <authorList>
            <person name="Kim W."/>
        </authorList>
    </citation>
    <scope>NUCLEOTIDE SEQUENCE [LARGE SCALE GENOMIC DNA]</scope>
    <source>
        <strain evidence="3">SNU_AA5</strain>
        <tissue evidence="3">Soma without cirri and trophi</tissue>
    </source>
</reference>
<dbReference type="PANTHER" id="PTHR22803">
    <property type="entry name" value="MANNOSE, PHOSPHOLIPASE, LECTIN RECEPTOR RELATED"/>
    <property type="match status" value="1"/>
</dbReference>
<dbReference type="Gene3D" id="3.10.100.10">
    <property type="entry name" value="Mannose-Binding Protein A, subunit A"/>
    <property type="match status" value="1"/>
</dbReference>
<organism evidence="3 4">
    <name type="scientific">Amphibalanus amphitrite</name>
    <name type="common">Striped barnacle</name>
    <name type="synonym">Balanus amphitrite</name>
    <dbReference type="NCBI Taxonomy" id="1232801"/>
    <lineage>
        <taxon>Eukaryota</taxon>
        <taxon>Metazoa</taxon>
        <taxon>Ecdysozoa</taxon>
        <taxon>Arthropoda</taxon>
        <taxon>Crustacea</taxon>
        <taxon>Multicrustacea</taxon>
        <taxon>Cirripedia</taxon>
        <taxon>Thoracica</taxon>
        <taxon>Thoracicalcarea</taxon>
        <taxon>Balanomorpha</taxon>
        <taxon>Balanoidea</taxon>
        <taxon>Balanidae</taxon>
        <taxon>Amphibalaninae</taxon>
        <taxon>Amphibalanus</taxon>
    </lineage>
</organism>
<dbReference type="PROSITE" id="PS00615">
    <property type="entry name" value="C_TYPE_LECTIN_1"/>
    <property type="match status" value="1"/>
</dbReference>
<name>A0A6A4XD03_AMPAM</name>
<evidence type="ECO:0000259" key="2">
    <source>
        <dbReference type="PROSITE" id="PS50041"/>
    </source>
</evidence>
<dbReference type="OrthoDB" id="6345555at2759"/>
<gene>
    <name evidence="3" type="primary">LEC3_8</name>
    <name evidence="3" type="ORF">FJT64_017075</name>
</gene>
<dbReference type="SMART" id="SM00034">
    <property type="entry name" value="CLECT"/>
    <property type="match status" value="1"/>
</dbReference>
<evidence type="ECO:0000256" key="1">
    <source>
        <dbReference type="ARBA" id="ARBA00023157"/>
    </source>
</evidence>
<proteinExistence type="predicted"/>
<feature type="domain" description="C-type lectin" evidence="2">
    <location>
        <begin position="1"/>
        <end position="103"/>
    </location>
</feature>
<dbReference type="Proteomes" id="UP000440578">
    <property type="component" value="Unassembled WGS sequence"/>
</dbReference>
<dbReference type="InterPro" id="IPR001304">
    <property type="entry name" value="C-type_lectin-like"/>
</dbReference>
<dbReference type="SUPFAM" id="SSF56436">
    <property type="entry name" value="C-type lectin-like"/>
    <property type="match status" value="1"/>
</dbReference>
<dbReference type="PROSITE" id="PS50041">
    <property type="entry name" value="C_TYPE_LECTIN_2"/>
    <property type="match status" value="1"/>
</dbReference>
<dbReference type="InterPro" id="IPR050111">
    <property type="entry name" value="C-type_lectin/snaclec_domain"/>
</dbReference>
<keyword evidence="4" id="KW-1185">Reference proteome</keyword>
<dbReference type="InterPro" id="IPR018378">
    <property type="entry name" value="C-type_lectin_CS"/>
</dbReference>
<dbReference type="Pfam" id="PF00059">
    <property type="entry name" value="Lectin_C"/>
    <property type="match status" value="1"/>
</dbReference>
<dbReference type="InterPro" id="IPR016187">
    <property type="entry name" value="CTDL_fold"/>
</dbReference>
<keyword evidence="1" id="KW-1015">Disulfide bond</keyword>
<evidence type="ECO:0000313" key="3">
    <source>
        <dbReference type="EMBL" id="KAF0312172.1"/>
    </source>
</evidence>
<dbReference type="EMBL" id="VIIS01000189">
    <property type="protein sequence ID" value="KAF0312172.1"/>
    <property type="molecule type" value="Genomic_DNA"/>
</dbReference>
<dbReference type="AlphaFoldDB" id="A0A6A4XD03"/>
<sequence length="107" mass="12640">MSWEDAREICKELQPTADLTSVHSLQEHSFITEHFRGNRWFGLNDRAKEGTFVWSNGEPLDFTFWYCGEPNDLYGSEDCVDLGKPQTHWNDNDCNKRYKFVCRMRLA</sequence>
<accession>A0A6A4XD03</accession>
<dbReference type="InterPro" id="IPR016186">
    <property type="entry name" value="C-type_lectin-like/link_sf"/>
</dbReference>
<evidence type="ECO:0000313" key="4">
    <source>
        <dbReference type="Proteomes" id="UP000440578"/>
    </source>
</evidence>
<protein>
    <submittedName>
        <fullName evidence="3">Lectin BRA-3</fullName>
    </submittedName>
</protein>
<comment type="caution">
    <text evidence="3">The sequence shown here is derived from an EMBL/GenBank/DDBJ whole genome shotgun (WGS) entry which is preliminary data.</text>
</comment>